<sequence length="76" mass="8579">MTSSQPNHNPQQPPESDEPVIERWRCPNCGQQHFTACGQEPPDICAYCQDMTTWEHLPPVHLNGHHPHGNNAQDVS</sequence>
<accession>A0A7S8E510</accession>
<proteinExistence type="predicted"/>
<gene>
    <name evidence="2" type="ORF">G4Y79_12275</name>
</gene>
<evidence type="ECO:0000313" key="2">
    <source>
        <dbReference type="EMBL" id="QPC80493.1"/>
    </source>
</evidence>
<protein>
    <submittedName>
        <fullName evidence="2">Uncharacterized protein</fullName>
    </submittedName>
</protein>
<organism evidence="2 3">
    <name type="scientific">Phototrophicus methaneseepsis</name>
    <dbReference type="NCBI Taxonomy" id="2710758"/>
    <lineage>
        <taxon>Bacteria</taxon>
        <taxon>Bacillati</taxon>
        <taxon>Chloroflexota</taxon>
        <taxon>Candidatus Thermofontia</taxon>
        <taxon>Phototrophicales</taxon>
        <taxon>Phototrophicaceae</taxon>
        <taxon>Phototrophicus</taxon>
    </lineage>
</organism>
<dbReference type="RefSeq" id="WP_195168568.1">
    <property type="nucleotide sequence ID" value="NZ_CP062983.1"/>
</dbReference>
<feature type="region of interest" description="Disordered" evidence="1">
    <location>
        <begin position="1"/>
        <end position="21"/>
    </location>
</feature>
<dbReference type="AlphaFoldDB" id="A0A7S8E510"/>
<evidence type="ECO:0000313" key="3">
    <source>
        <dbReference type="Proteomes" id="UP000594468"/>
    </source>
</evidence>
<keyword evidence="3" id="KW-1185">Reference proteome</keyword>
<evidence type="ECO:0000256" key="1">
    <source>
        <dbReference type="SAM" id="MobiDB-lite"/>
    </source>
</evidence>
<reference evidence="2 3" key="1">
    <citation type="submission" date="2020-02" db="EMBL/GenBank/DDBJ databases">
        <authorList>
            <person name="Zheng R.K."/>
            <person name="Sun C.M."/>
        </authorList>
    </citation>
    <scope>NUCLEOTIDE SEQUENCE [LARGE SCALE GENOMIC DNA]</scope>
    <source>
        <strain evidence="3">rifampicinis</strain>
    </source>
</reference>
<name>A0A7S8E510_9CHLR</name>
<dbReference type="Proteomes" id="UP000594468">
    <property type="component" value="Chromosome"/>
</dbReference>
<feature type="compositionally biased region" description="Low complexity" evidence="1">
    <location>
        <begin position="1"/>
        <end position="10"/>
    </location>
</feature>
<dbReference type="KEGG" id="pmet:G4Y79_12275"/>
<dbReference type="EMBL" id="CP062983">
    <property type="protein sequence ID" value="QPC80493.1"/>
    <property type="molecule type" value="Genomic_DNA"/>
</dbReference>